<comment type="caution">
    <text evidence="1">The sequence shown here is derived from an EMBL/GenBank/DDBJ whole genome shotgun (WGS) entry which is preliminary data.</text>
</comment>
<accession>A0ABV5FLR9</accession>
<dbReference type="RefSeq" id="WP_290266562.1">
    <property type="nucleotide sequence ID" value="NZ_JAUFQQ010000005.1"/>
</dbReference>
<evidence type="ECO:0000313" key="2">
    <source>
        <dbReference type="Proteomes" id="UP001589589"/>
    </source>
</evidence>
<evidence type="ECO:0008006" key="3">
    <source>
        <dbReference type="Google" id="ProtNLM"/>
    </source>
</evidence>
<protein>
    <recommendedName>
        <fullName evidence="3">AMIN domain-containing protein</fullName>
    </recommendedName>
</protein>
<name>A0ABV5FLR9_9FLAO</name>
<organism evidence="1 2">
    <name type="scientific">Flavobacterium branchiarum</name>
    <dbReference type="NCBI Taxonomy" id="1114870"/>
    <lineage>
        <taxon>Bacteria</taxon>
        <taxon>Pseudomonadati</taxon>
        <taxon>Bacteroidota</taxon>
        <taxon>Flavobacteriia</taxon>
        <taxon>Flavobacteriales</taxon>
        <taxon>Flavobacteriaceae</taxon>
        <taxon>Flavobacterium</taxon>
    </lineage>
</organism>
<keyword evidence="2" id="KW-1185">Reference proteome</keyword>
<dbReference type="Proteomes" id="UP001589589">
    <property type="component" value="Unassembled WGS sequence"/>
</dbReference>
<sequence length="189" mass="22556">MQLNKLYFILIFFILSINKIYSQPTPKRFYFYGNINISDNNVILSFDTRDSVNFISNNPKIIVNIYEVIKIVNIHPSVNIRPSVNTLLKLENNYNKNFYILKIINNCFKIKNKKYEFYDGKRTNRSSKILFKIEKEKKIMLVYFDFTRSLNNPQSDTKIENFIIDFKEGTYEIIDSENHKLIPIQIDKL</sequence>
<evidence type="ECO:0000313" key="1">
    <source>
        <dbReference type="EMBL" id="MFB9064427.1"/>
    </source>
</evidence>
<proteinExistence type="predicted"/>
<reference evidence="1 2" key="1">
    <citation type="submission" date="2024-09" db="EMBL/GenBank/DDBJ databases">
        <authorList>
            <person name="Sun Q."/>
            <person name="Mori K."/>
        </authorList>
    </citation>
    <scope>NUCLEOTIDE SEQUENCE [LARGE SCALE GENOMIC DNA]</scope>
    <source>
        <strain evidence="1 2">CECT 7908</strain>
    </source>
</reference>
<gene>
    <name evidence="1" type="ORF">ACFFUQ_10375</name>
</gene>
<dbReference type="EMBL" id="JBHMEX010000032">
    <property type="protein sequence ID" value="MFB9064427.1"/>
    <property type="molecule type" value="Genomic_DNA"/>
</dbReference>